<dbReference type="Pfam" id="PF02133">
    <property type="entry name" value="Transp_cyt_pur"/>
    <property type="match status" value="1"/>
</dbReference>
<evidence type="ECO:0000313" key="8">
    <source>
        <dbReference type="Proteomes" id="UP001203338"/>
    </source>
</evidence>
<comment type="similarity">
    <text evidence="2">Belongs to the purine-cytosine permease (2.A.39) family.</text>
</comment>
<sequence length="153" mass="16812">MTSPLRVLCSVYWYAFQTIASMMAVEAILSKSFDVDIPLGWLAAGFAALQGGVALLGYGGVSRLSGITLPLKLIIFMILIFWLVQNGGPAAAYSHIISYQAGSWKWAVGLAWVNGIFSNMLTLMTDAADFSRYTRKIGHMEAEILPVFLWEQL</sequence>
<evidence type="ECO:0000256" key="3">
    <source>
        <dbReference type="ARBA" id="ARBA00022692"/>
    </source>
</evidence>
<accession>A0ABT0PHM4</accession>
<gene>
    <name evidence="7" type="ORF">M3P05_13245</name>
</gene>
<dbReference type="InterPro" id="IPR001248">
    <property type="entry name" value="Pur-cyt_permease"/>
</dbReference>
<feature type="transmembrane region" description="Helical" evidence="6">
    <location>
        <begin position="41"/>
        <end position="61"/>
    </location>
</feature>
<evidence type="ECO:0000256" key="6">
    <source>
        <dbReference type="SAM" id="Phobius"/>
    </source>
</evidence>
<comment type="subcellular location">
    <subcellularLocation>
        <location evidence="1">Membrane</location>
        <topology evidence="1">Multi-pass membrane protein</topology>
    </subcellularLocation>
</comment>
<keyword evidence="3 6" id="KW-0812">Transmembrane</keyword>
<feature type="transmembrane region" description="Helical" evidence="6">
    <location>
        <begin position="12"/>
        <end position="29"/>
    </location>
</feature>
<evidence type="ECO:0000313" key="7">
    <source>
        <dbReference type="EMBL" id="MCL6270889.1"/>
    </source>
</evidence>
<dbReference type="Gene3D" id="1.10.4160.10">
    <property type="entry name" value="Hydantoin permease"/>
    <property type="match status" value="1"/>
</dbReference>
<comment type="caution">
    <text evidence="7">The sequence shown here is derived from an EMBL/GenBank/DDBJ whole genome shotgun (WGS) entry which is preliminary data.</text>
</comment>
<evidence type="ECO:0000256" key="1">
    <source>
        <dbReference type="ARBA" id="ARBA00004141"/>
    </source>
</evidence>
<keyword evidence="8" id="KW-1185">Reference proteome</keyword>
<reference evidence="7 8" key="1">
    <citation type="submission" date="2022-05" db="EMBL/GenBank/DDBJ databases">
        <authorList>
            <person name="Park J.-S."/>
        </authorList>
    </citation>
    <scope>NUCLEOTIDE SEQUENCE [LARGE SCALE GENOMIC DNA]</scope>
    <source>
        <strain evidence="7 8">2012CJ34-2</strain>
    </source>
</reference>
<organism evidence="7 8">
    <name type="scientific">Parendozoicomonas callyspongiae</name>
    <dbReference type="NCBI Taxonomy" id="2942213"/>
    <lineage>
        <taxon>Bacteria</taxon>
        <taxon>Pseudomonadati</taxon>
        <taxon>Pseudomonadota</taxon>
        <taxon>Gammaproteobacteria</taxon>
        <taxon>Oceanospirillales</taxon>
        <taxon>Endozoicomonadaceae</taxon>
        <taxon>Parendozoicomonas</taxon>
    </lineage>
</organism>
<keyword evidence="4 6" id="KW-1133">Transmembrane helix</keyword>
<proteinExistence type="inferred from homology"/>
<dbReference type="Proteomes" id="UP001203338">
    <property type="component" value="Unassembled WGS sequence"/>
</dbReference>
<name>A0ABT0PHM4_9GAMM</name>
<dbReference type="EMBL" id="JAMFLX010000017">
    <property type="protein sequence ID" value="MCL6270889.1"/>
    <property type="molecule type" value="Genomic_DNA"/>
</dbReference>
<evidence type="ECO:0000256" key="5">
    <source>
        <dbReference type="ARBA" id="ARBA00023136"/>
    </source>
</evidence>
<evidence type="ECO:0000256" key="4">
    <source>
        <dbReference type="ARBA" id="ARBA00022989"/>
    </source>
</evidence>
<keyword evidence="5 6" id="KW-0472">Membrane</keyword>
<evidence type="ECO:0000256" key="2">
    <source>
        <dbReference type="ARBA" id="ARBA00008974"/>
    </source>
</evidence>
<protein>
    <submittedName>
        <fullName evidence="7">Cytosine permease</fullName>
    </submittedName>
</protein>